<dbReference type="PROSITE" id="PS51782">
    <property type="entry name" value="LYSM"/>
    <property type="match status" value="1"/>
</dbReference>
<dbReference type="InterPro" id="IPR036779">
    <property type="entry name" value="LysM_dom_sf"/>
</dbReference>
<feature type="domain" description="LysM" evidence="1">
    <location>
        <begin position="475"/>
        <end position="518"/>
    </location>
</feature>
<dbReference type="SMART" id="SM00257">
    <property type="entry name" value="LysM"/>
    <property type="match status" value="1"/>
</dbReference>
<dbReference type="AlphaFoldDB" id="A0AAU7PLA7"/>
<dbReference type="CDD" id="cd00118">
    <property type="entry name" value="LysM"/>
    <property type="match status" value="1"/>
</dbReference>
<evidence type="ECO:0000313" key="2">
    <source>
        <dbReference type="EMBL" id="XBS53135.1"/>
    </source>
</evidence>
<dbReference type="SUPFAM" id="SSF54106">
    <property type="entry name" value="LysM domain"/>
    <property type="match status" value="1"/>
</dbReference>
<dbReference type="Pfam" id="PF01476">
    <property type="entry name" value="LysM"/>
    <property type="match status" value="1"/>
</dbReference>
<dbReference type="InterPro" id="IPR018392">
    <property type="entry name" value="LysM"/>
</dbReference>
<organism evidence="2">
    <name type="scientific">Lacrimispora sp. BS-2</name>
    <dbReference type="NCBI Taxonomy" id="3151850"/>
    <lineage>
        <taxon>Bacteria</taxon>
        <taxon>Bacillati</taxon>
        <taxon>Bacillota</taxon>
        <taxon>Clostridia</taxon>
        <taxon>Lachnospirales</taxon>
        <taxon>Lachnospiraceae</taxon>
        <taxon>Lacrimispora</taxon>
    </lineage>
</organism>
<name>A0AAU7PLA7_9FIRM</name>
<sequence length="523" mass="58272">MLELVKKNIHMNRWKGYAASQITLDDDFIVPDSMDDVDQIILSSGDITIDSVKVQTERVVVRGKMDFMILYRGAEGGIQTLSGSINFEEPINVPGLEEKDFVQLGWELEDLNAGIINSRKLSVKAIVSLKVKVETACDINAAVEVDTGGPVTDIPMVETLRRNLDVASIALRHKDTFRIKDTITLSGNKPNIDHILWTEMKLRGVAIRPMDGKMILDGELMVFVIYQGEGEGAPIQWVEESIPFSGELDVPDMTEDMVPLITVHIIHKDIEAKPDSDGEMREMDVDSALELDMKLYREENMELLSDLYSTNRELTLQTEEVYFDKILTKNMSRCKIVEKISLDQADRVLQICHSEGIVKIDDTEVKEDGLHVEGVLEVQILYMTSDDAQPIQSTVEDIPFHFLIEAPGINEQTVCQLNSGLEQLSAVMMGGGTIEVKSTISLDLLALQPVREQIITNASEAPMDLNNLQKLPGIVGYIVQPGDSLWNIAKKFHTTIDTIIATNGLTDKSVRPGDRLILVKELA</sequence>
<protein>
    <submittedName>
        <fullName evidence="2">SPOCS domain-containing protein</fullName>
    </submittedName>
</protein>
<evidence type="ECO:0000259" key="1">
    <source>
        <dbReference type="PROSITE" id="PS51782"/>
    </source>
</evidence>
<gene>
    <name evidence="2" type="ORF">ABFV83_15060</name>
</gene>
<dbReference type="EMBL" id="CP157940">
    <property type="protein sequence ID" value="XBS53135.1"/>
    <property type="molecule type" value="Genomic_DNA"/>
</dbReference>
<reference evidence="2" key="1">
    <citation type="submission" date="2024-06" db="EMBL/GenBank/DDBJ databases">
        <title>Lacrimispora cavernae sp. nov., a novel anaerobe isolated from bat guano pile inside a cave.</title>
        <authorList>
            <person name="Miller S.L."/>
            <person name="Lu N."/>
            <person name="King J."/>
            <person name="Sankaranarayanan K."/>
            <person name="Lawson P.A."/>
        </authorList>
    </citation>
    <scope>NUCLEOTIDE SEQUENCE</scope>
    <source>
        <strain evidence="2">BS-2</strain>
    </source>
</reference>
<dbReference type="Pfam" id="PF12673">
    <property type="entry name" value="SipL"/>
    <property type="match status" value="3"/>
</dbReference>
<dbReference type="InterPro" id="IPR024300">
    <property type="entry name" value="SipL_SPOCS_dom"/>
</dbReference>
<accession>A0AAU7PLA7</accession>
<proteinExistence type="predicted"/>
<dbReference type="Gene3D" id="3.10.350.10">
    <property type="entry name" value="LysM domain"/>
    <property type="match status" value="1"/>
</dbReference>
<dbReference type="RefSeq" id="WP_349944957.1">
    <property type="nucleotide sequence ID" value="NZ_CP157940.1"/>
</dbReference>